<proteinExistence type="predicted"/>
<accession>A0A1L7X4I8</accession>
<feature type="transmembrane region" description="Helical" evidence="2">
    <location>
        <begin position="137"/>
        <end position="154"/>
    </location>
</feature>
<dbReference type="Proteomes" id="UP000184330">
    <property type="component" value="Unassembled WGS sequence"/>
</dbReference>
<dbReference type="OrthoDB" id="3513393at2759"/>
<feature type="transmembrane region" description="Helical" evidence="2">
    <location>
        <begin position="35"/>
        <end position="53"/>
    </location>
</feature>
<sequence>MGGLETPQLPARGSAAWYRNELRKWWAESYANERVVYFITFLLVGGSIFGFSFKSFFSTFHYYLSYFRAALWGDVVQDSCTAMKQELNPFWNLAQSDYFRWNRCLGNEAGFERQGQLLLIAQDFFFHMLGPFGRSPMLILVFAISVWFLGPWFGRQVRNLIMYILTTPFTLSLLAVTVPTLLYNLGYTIWFYASLGTIVIALVVLFVLRLFTVDEVVQGMDAGAQNPSFDSVASFWDWLIASILTAWHKMYDIPWAQQRVCTHAPLCQCRDELDWQAAQCAHDKQDLSQSILHYKDRLVESELREDDLQAQVTRLQIERDNYKYMADLPRNENSTRSYPWGISPPQSDLAQALDEARSKIGHLLAEADDIQAANRKELGAWKAKVDVLQTQVNYSQGVGQDRSLTHDELQDTKARVRALERELKDMAFIASMLRQELAKEKEQHSEKCQNEAVCQREILALQVACDKYRHYQTENDLLARDAAKRWKGLDDNAVAHFTIRSYLEETTLTLMRLQALGTPGLNTTDLQVEMIRRDVAEDSKYKNRLERELERLGGNVIDVRVGLESTRPQDWKIEMLTYEQNHYRVFPIYGKIVQAVIELSELLQAVAPTELPPWKPEPPRNDATTIEDGKPMGNFQAIQKLARSNQFINPTAPHESSLTEKLTVAECQRWYNKGVQLQAILIALCNNVEFVRKRPVEEFTHLTKVIIPGTEFVLKQTLHDVLMDVCLLKRDDTEKQPTPREKKRFEIYTAMQHSITALSKCILANQRKPPPWGAPLQNSMTPITRSDDLATHLVVNEIINLENRIRQLRQFMNDFQMPGTRFGPVQSEIQGDGGRYKQMWNEAVAALTWAELTLAHWNIWKAQKPVQKISDDGIPVLNSKGEPVFEARPDTDPKLMPLRYDDFLLHIKMKNAEVKEKKEKWPEDMVPQIVNDPIVGPWIHFVPKPELKDGAKDKDDKTKEKGEGTDGEKAKARETFNLNNQRIQQLSNHVRDWGIKGIHNIPQIRQLAKNASLQTITKGIKEQDAEMHALGGIITTSKRQSPKWPKNGGPMRPKL</sequence>
<organism evidence="3 4">
    <name type="scientific">Phialocephala subalpina</name>
    <dbReference type="NCBI Taxonomy" id="576137"/>
    <lineage>
        <taxon>Eukaryota</taxon>
        <taxon>Fungi</taxon>
        <taxon>Dikarya</taxon>
        <taxon>Ascomycota</taxon>
        <taxon>Pezizomycotina</taxon>
        <taxon>Leotiomycetes</taxon>
        <taxon>Helotiales</taxon>
        <taxon>Mollisiaceae</taxon>
        <taxon>Phialocephala</taxon>
        <taxon>Phialocephala fortinii species complex</taxon>
    </lineage>
</organism>
<evidence type="ECO:0000256" key="2">
    <source>
        <dbReference type="SAM" id="Phobius"/>
    </source>
</evidence>
<feature type="transmembrane region" description="Helical" evidence="2">
    <location>
        <begin position="189"/>
        <end position="211"/>
    </location>
</feature>
<dbReference type="AlphaFoldDB" id="A0A1L7X4I8"/>
<dbReference type="EMBL" id="FJOG01000015">
    <property type="protein sequence ID" value="CZR59917.1"/>
    <property type="molecule type" value="Genomic_DNA"/>
</dbReference>
<evidence type="ECO:0000313" key="3">
    <source>
        <dbReference type="EMBL" id="CZR59917.1"/>
    </source>
</evidence>
<reference evidence="3 4" key="1">
    <citation type="submission" date="2016-03" db="EMBL/GenBank/DDBJ databases">
        <authorList>
            <person name="Ploux O."/>
        </authorList>
    </citation>
    <scope>NUCLEOTIDE SEQUENCE [LARGE SCALE GENOMIC DNA]</scope>
    <source>
        <strain evidence="3 4">UAMH 11012</strain>
    </source>
</reference>
<gene>
    <name evidence="3" type="ORF">PAC_09812</name>
</gene>
<feature type="transmembrane region" description="Helical" evidence="2">
    <location>
        <begin position="160"/>
        <end position="182"/>
    </location>
</feature>
<evidence type="ECO:0000256" key="1">
    <source>
        <dbReference type="SAM" id="MobiDB-lite"/>
    </source>
</evidence>
<name>A0A1L7X4I8_9HELO</name>
<evidence type="ECO:0000313" key="4">
    <source>
        <dbReference type="Proteomes" id="UP000184330"/>
    </source>
</evidence>
<keyword evidence="2" id="KW-0812">Transmembrane</keyword>
<keyword evidence="4" id="KW-1185">Reference proteome</keyword>
<keyword evidence="2" id="KW-0472">Membrane</keyword>
<feature type="region of interest" description="Disordered" evidence="1">
    <location>
        <begin position="945"/>
        <end position="972"/>
    </location>
</feature>
<keyword evidence="2" id="KW-1133">Transmembrane helix</keyword>
<protein>
    <submittedName>
        <fullName evidence="3">Uncharacterized protein</fullName>
    </submittedName>
</protein>